<proteinExistence type="predicted"/>
<accession>A0A1H5VSK7</accession>
<evidence type="ECO:0000313" key="2">
    <source>
        <dbReference type="Proteomes" id="UP000236745"/>
    </source>
</evidence>
<dbReference type="EMBL" id="FNVQ01000001">
    <property type="protein sequence ID" value="SEF89996.1"/>
    <property type="molecule type" value="Genomic_DNA"/>
</dbReference>
<dbReference type="Proteomes" id="UP000236745">
    <property type="component" value="Unassembled WGS sequence"/>
</dbReference>
<evidence type="ECO:0000313" key="1">
    <source>
        <dbReference type="EMBL" id="SEF89996.1"/>
    </source>
</evidence>
<gene>
    <name evidence="1" type="ORF">SAMN05444390_101821</name>
</gene>
<dbReference type="AlphaFoldDB" id="A0A1H5VSK7"/>
<organism evidence="1 2">
    <name type="scientific">Marinobacterium lutimaris</name>
    <dbReference type="NCBI Taxonomy" id="568106"/>
    <lineage>
        <taxon>Bacteria</taxon>
        <taxon>Pseudomonadati</taxon>
        <taxon>Pseudomonadota</taxon>
        <taxon>Gammaproteobacteria</taxon>
        <taxon>Oceanospirillales</taxon>
        <taxon>Oceanospirillaceae</taxon>
        <taxon>Marinobacterium</taxon>
    </lineage>
</organism>
<reference evidence="1 2" key="1">
    <citation type="submission" date="2016-10" db="EMBL/GenBank/DDBJ databases">
        <authorList>
            <person name="de Groot N.N."/>
        </authorList>
    </citation>
    <scope>NUCLEOTIDE SEQUENCE [LARGE SCALE GENOMIC DNA]</scope>
    <source>
        <strain evidence="1 2">DSM 22012</strain>
    </source>
</reference>
<protein>
    <submittedName>
        <fullName evidence="1">Uncharacterized protein</fullName>
    </submittedName>
</protein>
<dbReference type="RefSeq" id="WP_104001777.1">
    <property type="nucleotide sequence ID" value="NZ_FNVQ01000001.1"/>
</dbReference>
<keyword evidence="2" id="KW-1185">Reference proteome</keyword>
<sequence length="212" mass="23927">MDTAVFAQTTRALLEGAVICETSSPGPYRFLQSESNLEAVRDYLVRIERSVRATDDGKAFFCAYLDISEPGAKKSVKGQFRDFVRDIEPLVKWLRIARECHPAGRPLEAGDLLTGSEMLEYIERSPILSDELTELTKSKVFKSTAQDGKGRMRLILDKLVEQGYLTKLDSTGSRFKATGRWSYLYDVLETIRAMENLDLDQDEELSTQGDLL</sequence>
<dbReference type="OrthoDB" id="8565179at2"/>
<name>A0A1H5VSK7_9GAMM</name>